<proteinExistence type="predicted"/>
<dbReference type="Proteomes" id="UP000235803">
    <property type="component" value="Unassembled WGS sequence"/>
</dbReference>
<accession>A0A2N7U2V9</accession>
<dbReference type="SUPFAM" id="SSF51735">
    <property type="entry name" value="NAD(P)-binding Rossmann-fold domains"/>
    <property type="match status" value="1"/>
</dbReference>
<gene>
    <name evidence="4" type="ORF">C1H69_13060</name>
</gene>
<dbReference type="GO" id="GO:0016618">
    <property type="term" value="F:hydroxypyruvate reductase [NAD(P)H] activity"/>
    <property type="evidence" value="ECO:0007669"/>
    <property type="project" value="TreeGrafter"/>
</dbReference>
<keyword evidence="1" id="KW-0560">Oxidoreductase</keyword>
<evidence type="ECO:0000256" key="1">
    <source>
        <dbReference type="ARBA" id="ARBA00023002"/>
    </source>
</evidence>
<comment type="caution">
    <text evidence="4">The sequence shown here is derived from an EMBL/GenBank/DDBJ whole genome shotgun (WGS) entry which is preliminary data.</text>
</comment>
<name>A0A2N7U2V9_9GAMM</name>
<reference evidence="4 5" key="1">
    <citation type="submission" date="2018-01" db="EMBL/GenBank/DDBJ databases">
        <title>Halomonas endophytica sp. nov., isolated from storage liquid in the stems of Populus euphratica.</title>
        <authorList>
            <person name="Chen C."/>
        </authorList>
    </citation>
    <scope>NUCLEOTIDE SEQUENCE [LARGE SCALE GENOMIC DNA]</scope>
    <source>
        <strain evidence="4 5">MC28</strain>
    </source>
</reference>
<dbReference type="InterPro" id="IPR006140">
    <property type="entry name" value="D-isomer_DH_NAD-bd"/>
</dbReference>
<evidence type="ECO:0000313" key="5">
    <source>
        <dbReference type="Proteomes" id="UP000235803"/>
    </source>
</evidence>
<keyword evidence="2" id="KW-0520">NAD</keyword>
<dbReference type="PANTHER" id="PTHR10996">
    <property type="entry name" value="2-HYDROXYACID DEHYDROGENASE-RELATED"/>
    <property type="match status" value="1"/>
</dbReference>
<dbReference type="SUPFAM" id="SSF52283">
    <property type="entry name" value="Formate/glycerate dehydrogenase catalytic domain-like"/>
    <property type="match status" value="1"/>
</dbReference>
<dbReference type="InterPro" id="IPR036291">
    <property type="entry name" value="NAD(P)-bd_dom_sf"/>
</dbReference>
<dbReference type="RefSeq" id="WP_102653836.1">
    <property type="nucleotide sequence ID" value="NZ_PNRF01000027.1"/>
</dbReference>
<dbReference type="GO" id="GO:0030267">
    <property type="term" value="F:glyoxylate reductase (NADPH) activity"/>
    <property type="evidence" value="ECO:0007669"/>
    <property type="project" value="TreeGrafter"/>
</dbReference>
<keyword evidence="5" id="KW-1185">Reference proteome</keyword>
<dbReference type="PANTHER" id="PTHR10996:SF178">
    <property type="entry name" value="2-HYDROXYACID DEHYDROGENASE YGL185C-RELATED"/>
    <property type="match status" value="1"/>
</dbReference>
<evidence type="ECO:0000313" key="4">
    <source>
        <dbReference type="EMBL" id="PMR74774.1"/>
    </source>
</evidence>
<dbReference type="GO" id="GO:0005829">
    <property type="term" value="C:cytosol"/>
    <property type="evidence" value="ECO:0007669"/>
    <property type="project" value="TreeGrafter"/>
</dbReference>
<dbReference type="AlphaFoldDB" id="A0A2N7U2V9"/>
<sequence length="331" mass="36216">MRVFLVGEASTHRDDLTAGMDTHLRDRIEIVDLPREAAHDSVHDHLIAPDDIVVSLRMNRGGAPLPRMRMLHVPGAGLDGIDLKALDPDVVLCNVFEHEIPIAEFTLASMLEWEIDLAGMKRGFTPETWPDIYRERVPHGEIHGKVLLVLGYGRIGQAVAARAAAFGMVVLAVDPMLADKADPQNVAAEIAPPARLAELAARADYLVVTCPLTESSRGSIGRTVLKALGSEGVVINVSRAEIVDEDDLYVALTAGTIRGANLDVWYRYPKGSDDRVTPSQHDFHALPNVRATPHSSAWTRELSHRRYAVIAANIAALIRGEPLRNQVRTAR</sequence>
<evidence type="ECO:0000256" key="2">
    <source>
        <dbReference type="ARBA" id="ARBA00023027"/>
    </source>
</evidence>
<dbReference type="Pfam" id="PF02826">
    <property type="entry name" value="2-Hacid_dh_C"/>
    <property type="match status" value="1"/>
</dbReference>
<organism evidence="4 5">
    <name type="scientific">Billgrantia endophytica</name>
    <dbReference type="NCBI Taxonomy" id="2033802"/>
    <lineage>
        <taxon>Bacteria</taxon>
        <taxon>Pseudomonadati</taxon>
        <taxon>Pseudomonadota</taxon>
        <taxon>Gammaproteobacteria</taxon>
        <taxon>Oceanospirillales</taxon>
        <taxon>Halomonadaceae</taxon>
        <taxon>Billgrantia</taxon>
    </lineage>
</organism>
<dbReference type="OrthoDB" id="9787219at2"/>
<evidence type="ECO:0000259" key="3">
    <source>
        <dbReference type="Pfam" id="PF02826"/>
    </source>
</evidence>
<dbReference type="EMBL" id="PNRF01000027">
    <property type="protein sequence ID" value="PMR74774.1"/>
    <property type="molecule type" value="Genomic_DNA"/>
</dbReference>
<feature type="domain" description="D-isomer specific 2-hydroxyacid dehydrogenase NAD-binding" evidence="3">
    <location>
        <begin position="110"/>
        <end position="295"/>
    </location>
</feature>
<dbReference type="InterPro" id="IPR050223">
    <property type="entry name" value="D-isomer_2-hydroxyacid_DH"/>
</dbReference>
<dbReference type="GO" id="GO:0051287">
    <property type="term" value="F:NAD binding"/>
    <property type="evidence" value="ECO:0007669"/>
    <property type="project" value="InterPro"/>
</dbReference>
<protein>
    <recommendedName>
        <fullName evidence="3">D-isomer specific 2-hydroxyacid dehydrogenase NAD-binding domain-containing protein</fullName>
    </recommendedName>
</protein>
<dbReference type="Gene3D" id="3.40.50.720">
    <property type="entry name" value="NAD(P)-binding Rossmann-like Domain"/>
    <property type="match status" value="2"/>
</dbReference>